<feature type="transmembrane region" description="Helical" evidence="9">
    <location>
        <begin position="158"/>
        <end position="176"/>
    </location>
</feature>
<evidence type="ECO:0000256" key="8">
    <source>
        <dbReference type="ARBA" id="ARBA00023136"/>
    </source>
</evidence>
<comment type="function">
    <text evidence="9">Component of the transport system for branched-chain amino acids.</text>
</comment>
<dbReference type="Proteomes" id="UP001418637">
    <property type="component" value="Unassembled WGS sequence"/>
</dbReference>
<evidence type="ECO:0000256" key="4">
    <source>
        <dbReference type="ARBA" id="ARBA00022475"/>
    </source>
</evidence>
<feature type="transmembrane region" description="Helical" evidence="9">
    <location>
        <begin position="12"/>
        <end position="29"/>
    </location>
</feature>
<evidence type="ECO:0000256" key="1">
    <source>
        <dbReference type="ARBA" id="ARBA00004651"/>
    </source>
</evidence>
<gene>
    <name evidence="10" type="primary">brnQ</name>
    <name evidence="10" type="ORF">WJT86_04525</name>
</gene>
<dbReference type="EMBL" id="JBBYXI010000002">
    <property type="protein sequence ID" value="MEN3930326.1"/>
    <property type="molecule type" value="Genomic_DNA"/>
</dbReference>
<evidence type="ECO:0000313" key="11">
    <source>
        <dbReference type="Proteomes" id="UP001418637"/>
    </source>
</evidence>
<evidence type="ECO:0000313" key="10">
    <source>
        <dbReference type="EMBL" id="MEN3930326.1"/>
    </source>
</evidence>
<dbReference type="Pfam" id="PF05525">
    <property type="entry name" value="Branch_AA_trans"/>
    <property type="match status" value="1"/>
</dbReference>
<keyword evidence="11" id="KW-1185">Reference proteome</keyword>
<comment type="similarity">
    <text evidence="2 9">Belongs to the branched chain amino acid transporter family.</text>
</comment>
<feature type="transmembrane region" description="Helical" evidence="9">
    <location>
        <begin position="409"/>
        <end position="431"/>
    </location>
</feature>
<evidence type="ECO:0000256" key="7">
    <source>
        <dbReference type="ARBA" id="ARBA00022989"/>
    </source>
</evidence>
<feature type="transmembrane region" description="Helical" evidence="9">
    <location>
        <begin position="370"/>
        <end position="389"/>
    </location>
</feature>
<keyword evidence="8 9" id="KW-0472">Membrane</keyword>
<comment type="caution">
    <text evidence="10">The sequence shown here is derived from an EMBL/GenBank/DDBJ whole genome shotgun (WGS) entry which is preliminary data.</text>
</comment>
<organism evidence="10 11">
    <name type="scientific">Hohaiivirga grylli</name>
    <dbReference type="NCBI Taxonomy" id="3133970"/>
    <lineage>
        <taxon>Bacteria</taxon>
        <taxon>Pseudomonadati</taxon>
        <taxon>Pseudomonadota</taxon>
        <taxon>Alphaproteobacteria</taxon>
        <taxon>Hyphomicrobiales</taxon>
        <taxon>Methylobacteriaceae</taxon>
        <taxon>Hohaiivirga</taxon>
    </lineage>
</organism>
<feature type="transmembrane region" description="Helical" evidence="9">
    <location>
        <begin position="341"/>
        <end position="363"/>
    </location>
</feature>
<reference evidence="10 11" key="1">
    <citation type="submission" date="2024-04" db="EMBL/GenBank/DDBJ databases">
        <title>A novel species isolated from cricket.</title>
        <authorList>
            <person name="Wang H.-C."/>
        </authorList>
    </citation>
    <scope>NUCLEOTIDE SEQUENCE [LARGE SCALE GENOMIC DNA]</scope>
    <source>
        <strain evidence="10 11">WL0021</strain>
    </source>
</reference>
<feature type="transmembrane region" description="Helical" evidence="9">
    <location>
        <begin position="124"/>
        <end position="146"/>
    </location>
</feature>
<dbReference type="NCBIfam" id="TIGR00796">
    <property type="entry name" value="livcs"/>
    <property type="match status" value="1"/>
</dbReference>
<feature type="transmembrane region" description="Helical" evidence="9">
    <location>
        <begin position="227"/>
        <end position="248"/>
    </location>
</feature>
<feature type="transmembrane region" description="Helical" evidence="9">
    <location>
        <begin position="41"/>
        <end position="64"/>
    </location>
</feature>
<sequence length="436" mass="46536">MKDVMKGRDIIALGFMTLSLFVGAGNIIYPPIVGLQAGANVWITAFGFLITAVGLPILTVIALAKVGGEMTALSAPIGKVASTVLAVVCYLSVGPLFAVPRTATVSYEIGVLPFMGEGSGGHSLIIYSTCYFLFTILISLYPTKLLDVLGNLLSPLKILALALLGVAAFLYPAGPVGDIAASYSSMPMAKGFSDGYLTMDTLGALVFGIVIVNAIRSRDITDTRQIIRYASIAGMMAFVGFVLIYISLFKLGNNSYSLAPNAENGAVILHMYVRHTFGVYGDMFLAGLITLACVVTAIGLTTACATYFSQLCHIPYKLMVVILAVCGFMVSNLGLTKIIELSVFALTAIYPPCIALVVLSFILRFFRNASLVFSSVMLTALVFGIFDALKPLKLTGLFWYDTLPLAASGLAWLLPTLLVFVCAVVFDRLVLKPRMI</sequence>
<proteinExistence type="inferred from homology"/>
<protein>
    <recommendedName>
        <fullName evidence="9">Branched-chain amino acid transport system carrier protein</fullName>
    </recommendedName>
</protein>
<evidence type="ECO:0000256" key="5">
    <source>
        <dbReference type="ARBA" id="ARBA00022692"/>
    </source>
</evidence>
<keyword evidence="5 9" id="KW-0812">Transmembrane</keyword>
<accession>A0ABV0BJ73</accession>
<evidence type="ECO:0000256" key="9">
    <source>
        <dbReference type="RuleBase" id="RU362122"/>
    </source>
</evidence>
<dbReference type="PANTHER" id="PTHR30588:SF0">
    <property type="entry name" value="BRANCHED-CHAIN AMINO ACID PERMEASE BRNQ"/>
    <property type="match status" value="1"/>
</dbReference>
<dbReference type="PANTHER" id="PTHR30588">
    <property type="entry name" value="BRANCHED-CHAIN AMINO ACID TRANSPORT SYSTEM 2 CARRIER PROTEIN"/>
    <property type="match status" value="1"/>
</dbReference>
<keyword evidence="7 9" id="KW-1133">Transmembrane helix</keyword>
<keyword evidence="3 9" id="KW-0813">Transport</keyword>
<evidence type="ECO:0000256" key="3">
    <source>
        <dbReference type="ARBA" id="ARBA00022448"/>
    </source>
</evidence>
<dbReference type="RefSeq" id="WP_346336333.1">
    <property type="nucleotide sequence ID" value="NZ_JBBYXI010000002.1"/>
</dbReference>
<feature type="transmembrane region" description="Helical" evidence="9">
    <location>
        <begin position="76"/>
        <end position="98"/>
    </location>
</feature>
<comment type="subcellular location">
    <subcellularLocation>
        <location evidence="9">Cell inner membrane</location>
        <topology evidence="9">Multi-pass membrane protein</topology>
    </subcellularLocation>
    <subcellularLocation>
        <location evidence="1">Cell membrane</location>
        <topology evidence="1">Multi-pass membrane protein</topology>
    </subcellularLocation>
</comment>
<dbReference type="InterPro" id="IPR004685">
    <property type="entry name" value="Brnchd-chn_aa_trnsp_Livcs"/>
</dbReference>
<feature type="transmembrane region" description="Helical" evidence="9">
    <location>
        <begin position="196"/>
        <end position="215"/>
    </location>
</feature>
<evidence type="ECO:0000256" key="6">
    <source>
        <dbReference type="ARBA" id="ARBA00022970"/>
    </source>
</evidence>
<feature type="transmembrane region" description="Helical" evidence="9">
    <location>
        <begin position="283"/>
        <end position="308"/>
    </location>
</feature>
<name>A0ABV0BJ73_9HYPH</name>
<evidence type="ECO:0000256" key="2">
    <source>
        <dbReference type="ARBA" id="ARBA00008540"/>
    </source>
</evidence>
<keyword evidence="4" id="KW-1003">Cell membrane</keyword>
<keyword evidence="6 9" id="KW-0029">Amino-acid transport</keyword>
<feature type="transmembrane region" description="Helical" evidence="9">
    <location>
        <begin position="315"/>
        <end position="335"/>
    </location>
</feature>